<dbReference type="STRING" id="446470.Snas_4819"/>
<proteinExistence type="predicted"/>
<organism evidence="2 3">
    <name type="scientific">Stackebrandtia nassauensis (strain DSM 44728 / CIP 108903 / NRRL B-16338 / NBRC 102104 / LLR-40K-21)</name>
    <dbReference type="NCBI Taxonomy" id="446470"/>
    <lineage>
        <taxon>Bacteria</taxon>
        <taxon>Bacillati</taxon>
        <taxon>Actinomycetota</taxon>
        <taxon>Actinomycetes</taxon>
        <taxon>Glycomycetales</taxon>
        <taxon>Glycomycetaceae</taxon>
        <taxon>Stackebrandtia</taxon>
    </lineage>
</organism>
<dbReference type="InterPro" id="IPR036551">
    <property type="entry name" value="Flavin_trans-like"/>
</dbReference>
<keyword evidence="3" id="KW-1185">Reference proteome</keyword>
<evidence type="ECO:0000313" key="3">
    <source>
        <dbReference type="Proteomes" id="UP000000844"/>
    </source>
</evidence>
<accession>D3Q8L8</accession>
<dbReference type="AlphaFoldDB" id="D3Q8L8"/>
<feature type="domain" description="Flavoprotein" evidence="1">
    <location>
        <begin position="13"/>
        <end position="142"/>
    </location>
</feature>
<dbReference type="InterPro" id="IPR003382">
    <property type="entry name" value="Flavoprotein"/>
</dbReference>
<reference evidence="2 3" key="1">
    <citation type="journal article" date="2009" name="Stand. Genomic Sci.">
        <title>Complete genome sequence of Stackebrandtia nassauensis type strain (LLR-40K-21).</title>
        <authorList>
            <person name="Munk C."/>
            <person name="Lapidus A."/>
            <person name="Copeland A."/>
            <person name="Jando M."/>
            <person name="Mayilraj S."/>
            <person name="Glavina Del Rio T."/>
            <person name="Nolan M."/>
            <person name="Chen F."/>
            <person name="Lucas S."/>
            <person name="Tice H."/>
            <person name="Cheng J.F."/>
            <person name="Han C."/>
            <person name="Detter J.C."/>
            <person name="Bruce D."/>
            <person name="Goodwin L."/>
            <person name="Chain P."/>
            <person name="Pitluck S."/>
            <person name="Goker M."/>
            <person name="Ovchinikova G."/>
            <person name="Pati A."/>
            <person name="Ivanova N."/>
            <person name="Mavromatis K."/>
            <person name="Chen A."/>
            <person name="Palaniappan K."/>
            <person name="Land M."/>
            <person name="Hauser L."/>
            <person name="Chang Y.J."/>
            <person name="Jeffries C.D."/>
            <person name="Bristow J."/>
            <person name="Eisen J.A."/>
            <person name="Markowitz V."/>
            <person name="Hugenholtz P."/>
            <person name="Kyrpides N.C."/>
            <person name="Klenk H.P."/>
        </authorList>
    </citation>
    <scope>NUCLEOTIDE SEQUENCE [LARGE SCALE GENOMIC DNA]</scope>
    <source>
        <strain evidence="3">DSM 44728 / CIP 108903 / NRRL B-16338 / NBRC 102104 / LLR-40K-21</strain>
    </source>
</reference>
<dbReference type="GO" id="GO:0004633">
    <property type="term" value="F:phosphopantothenoylcysteine decarboxylase activity"/>
    <property type="evidence" value="ECO:0007669"/>
    <property type="project" value="TreeGrafter"/>
</dbReference>
<dbReference type="SUPFAM" id="SSF52507">
    <property type="entry name" value="Homo-oligomeric flavin-containing Cys decarboxylases, HFCD"/>
    <property type="match status" value="1"/>
</dbReference>
<evidence type="ECO:0000259" key="1">
    <source>
        <dbReference type="Pfam" id="PF02441"/>
    </source>
</evidence>
<gene>
    <name evidence="2" type="ordered locus">Snas_4819</name>
</gene>
<dbReference type="OrthoDB" id="161343at2"/>
<evidence type="ECO:0000313" key="2">
    <source>
        <dbReference type="EMBL" id="ADD44460.1"/>
    </source>
</evidence>
<dbReference type="PANTHER" id="PTHR14359">
    <property type="entry name" value="HOMO-OLIGOMERIC FLAVIN CONTAINING CYS DECARBOXYLASE FAMILY"/>
    <property type="match status" value="1"/>
</dbReference>
<sequence length="196" mass="21217">MPFQPVTSQPVLQVIVCGSPLAADIGEVLVPAVRDGWDVWVVASEYGIRFLDADAAEAVTGHPVHYRYRHPDDPVDVPYADAIVVVPATCNTLAKWTAGICDTLALGLLVEAYGRGCPVTVVPFSNRAQASHPAVVDSIGRLRGWGVNVLFGDDFFPLHEPGTGTQVQRAFPWGRVREEIARMRSSAPCRPWSKSG</sequence>
<dbReference type="PANTHER" id="PTHR14359:SF6">
    <property type="entry name" value="PHOSPHOPANTOTHENOYLCYSTEINE DECARBOXYLASE"/>
    <property type="match status" value="1"/>
</dbReference>
<dbReference type="Pfam" id="PF02441">
    <property type="entry name" value="Flavoprotein"/>
    <property type="match status" value="1"/>
</dbReference>
<dbReference type="GO" id="GO:0071513">
    <property type="term" value="C:phosphopantothenoylcysteine decarboxylase complex"/>
    <property type="evidence" value="ECO:0007669"/>
    <property type="project" value="TreeGrafter"/>
</dbReference>
<name>D3Q8L8_STANL</name>
<dbReference type="HOGENOM" id="CLU_118224_0_0_11"/>
<dbReference type="KEGG" id="sna:Snas_4819"/>
<dbReference type="GO" id="GO:0015937">
    <property type="term" value="P:coenzyme A biosynthetic process"/>
    <property type="evidence" value="ECO:0007669"/>
    <property type="project" value="TreeGrafter"/>
</dbReference>
<dbReference type="GO" id="GO:0010181">
    <property type="term" value="F:FMN binding"/>
    <property type="evidence" value="ECO:0007669"/>
    <property type="project" value="TreeGrafter"/>
</dbReference>
<dbReference type="Proteomes" id="UP000000844">
    <property type="component" value="Chromosome"/>
</dbReference>
<dbReference type="eggNOG" id="COG0452">
    <property type="taxonomic scope" value="Bacteria"/>
</dbReference>
<dbReference type="Gene3D" id="3.40.50.1950">
    <property type="entry name" value="Flavin prenyltransferase-like"/>
    <property type="match status" value="1"/>
</dbReference>
<dbReference type="EMBL" id="CP001778">
    <property type="protein sequence ID" value="ADD44460.1"/>
    <property type="molecule type" value="Genomic_DNA"/>
</dbReference>
<protein>
    <submittedName>
        <fullName evidence="2">Flavoprotein</fullName>
    </submittedName>
</protein>